<dbReference type="PANTHER" id="PTHR12215:SF10">
    <property type="entry name" value="L-AMINOADIPATE-SEMIALDEHYDE DEHYDROGENASE-PHOSPHOPANTETHEINYL TRANSFERASE"/>
    <property type="match status" value="1"/>
</dbReference>
<evidence type="ECO:0000256" key="1">
    <source>
        <dbReference type="ARBA" id="ARBA00010990"/>
    </source>
</evidence>
<evidence type="ECO:0000259" key="3">
    <source>
        <dbReference type="Pfam" id="PF01648"/>
    </source>
</evidence>
<accession>A0ABT2TPU2</accession>
<keyword evidence="2 5" id="KW-0808">Transferase</keyword>
<dbReference type="InterPro" id="IPR055066">
    <property type="entry name" value="AASDHPPT_N"/>
</dbReference>
<dbReference type="Gene3D" id="3.90.470.20">
    <property type="entry name" value="4'-phosphopantetheinyl transferase domain"/>
    <property type="match status" value="2"/>
</dbReference>
<name>A0ABT2TPU2_9FIRM</name>
<evidence type="ECO:0000259" key="4">
    <source>
        <dbReference type="Pfam" id="PF22624"/>
    </source>
</evidence>
<comment type="caution">
    <text evidence="5">The sequence shown here is derived from an EMBL/GenBank/DDBJ whole genome shotgun (WGS) entry which is preliminary data.</text>
</comment>
<reference evidence="5 6" key="1">
    <citation type="journal article" date="2021" name="ISME Commun">
        <title>Automated analysis of genomic sequences facilitates high-throughput and comprehensive description of bacteria.</title>
        <authorList>
            <person name="Hitch T.C.A."/>
        </authorList>
    </citation>
    <scope>NUCLEOTIDE SEQUENCE [LARGE SCALE GENOMIC DNA]</scope>
    <source>
        <strain evidence="5 6">Sanger_23</strain>
    </source>
</reference>
<feature type="domain" description="4'-phosphopantetheinyl transferase" evidence="3">
    <location>
        <begin position="108"/>
        <end position="174"/>
    </location>
</feature>
<evidence type="ECO:0000313" key="5">
    <source>
        <dbReference type="EMBL" id="MCU6764250.1"/>
    </source>
</evidence>
<dbReference type="InterPro" id="IPR037143">
    <property type="entry name" value="4-PPantetheinyl_Trfase_dom_sf"/>
</dbReference>
<sequence length="238" mass="27051">MNHKIQCLITSVDEFKDPKLFQKGLALLPDFGSWKERKESISRLRRQESRLESLVAGLMLRTLLLENSLPLEALSVSEKGKPFLKNHDFHFNLSHSNGYVVCAFGSVPCGIDIQKEKEDRSNIARIFFTESEYALVQKYGVSMFTRIWALKESYVKYKGEGLSLPLKSFQVYPGSYDILSDGSEWGRLSTCISTIYSTDRTCQAREFAFNDYRIAVCSALATEPNICRLSTESLLCII</sequence>
<dbReference type="Proteomes" id="UP001652409">
    <property type="component" value="Unassembled WGS sequence"/>
</dbReference>
<dbReference type="GO" id="GO:0016740">
    <property type="term" value="F:transferase activity"/>
    <property type="evidence" value="ECO:0007669"/>
    <property type="project" value="UniProtKB-KW"/>
</dbReference>
<evidence type="ECO:0000256" key="2">
    <source>
        <dbReference type="ARBA" id="ARBA00022679"/>
    </source>
</evidence>
<feature type="domain" description="4'-phosphopantetheinyl transferase N-terminal" evidence="4">
    <location>
        <begin position="36"/>
        <end position="103"/>
    </location>
</feature>
<evidence type="ECO:0000313" key="6">
    <source>
        <dbReference type="Proteomes" id="UP001652409"/>
    </source>
</evidence>
<comment type="similarity">
    <text evidence="1">Belongs to the P-Pant transferase superfamily. Gsp/Sfp/HetI/AcpT family.</text>
</comment>
<dbReference type="EMBL" id="JAOQJL010000003">
    <property type="protein sequence ID" value="MCU6764250.1"/>
    <property type="molecule type" value="Genomic_DNA"/>
</dbReference>
<dbReference type="InterPro" id="IPR008278">
    <property type="entry name" value="4-PPantetheinyl_Trfase_dom"/>
</dbReference>
<dbReference type="PANTHER" id="PTHR12215">
    <property type="entry name" value="PHOSPHOPANTETHEINE TRANSFERASE"/>
    <property type="match status" value="1"/>
</dbReference>
<dbReference type="Pfam" id="PF22624">
    <property type="entry name" value="AASDHPPT_N"/>
    <property type="match status" value="1"/>
</dbReference>
<dbReference type="RefSeq" id="WP_262582614.1">
    <property type="nucleotide sequence ID" value="NZ_JAOQJL010000003.1"/>
</dbReference>
<proteinExistence type="inferred from homology"/>
<gene>
    <name evidence="5" type="ORF">OCV61_02345</name>
</gene>
<protein>
    <submittedName>
        <fullName evidence="5">4'-phosphopantetheinyl transferase superfamily protein</fullName>
    </submittedName>
</protein>
<dbReference type="Pfam" id="PF01648">
    <property type="entry name" value="ACPS"/>
    <property type="match status" value="1"/>
</dbReference>
<organism evidence="5 6">
    <name type="scientific">Blautia ammoniilytica</name>
    <dbReference type="NCBI Taxonomy" id="2981782"/>
    <lineage>
        <taxon>Bacteria</taxon>
        <taxon>Bacillati</taxon>
        <taxon>Bacillota</taxon>
        <taxon>Clostridia</taxon>
        <taxon>Lachnospirales</taxon>
        <taxon>Lachnospiraceae</taxon>
        <taxon>Blautia</taxon>
    </lineage>
</organism>
<dbReference type="InterPro" id="IPR050559">
    <property type="entry name" value="P-Pant_transferase_sf"/>
</dbReference>
<dbReference type="SUPFAM" id="SSF56214">
    <property type="entry name" value="4'-phosphopantetheinyl transferase"/>
    <property type="match status" value="2"/>
</dbReference>
<keyword evidence="6" id="KW-1185">Reference proteome</keyword>